<evidence type="ECO:0000259" key="2">
    <source>
        <dbReference type="Pfam" id="PF07731"/>
    </source>
</evidence>
<keyword evidence="4" id="KW-1185">Reference proteome</keyword>
<dbReference type="InterPro" id="IPR011706">
    <property type="entry name" value="Cu-oxidase_C"/>
</dbReference>
<feature type="domain" description="Plastocyanin-like" evidence="2">
    <location>
        <begin position="2"/>
        <end position="32"/>
    </location>
</feature>
<gene>
    <name evidence="3" type="ORF">J1TS3_27540</name>
</gene>
<dbReference type="InterPro" id="IPR008972">
    <property type="entry name" value="Cupredoxin"/>
</dbReference>
<organism evidence="3 4">
    <name type="scientific">Siminovitchia fordii</name>
    <dbReference type="NCBI Taxonomy" id="254759"/>
    <lineage>
        <taxon>Bacteria</taxon>
        <taxon>Bacillati</taxon>
        <taxon>Bacillota</taxon>
        <taxon>Bacilli</taxon>
        <taxon>Bacillales</taxon>
        <taxon>Bacillaceae</taxon>
        <taxon>Siminovitchia</taxon>
    </lineage>
</organism>
<evidence type="ECO:0000313" key="3">
    <source>
        <dbReference type="EMBL" id="GIN21620.1"/>
    </source>
</evidence>
<comment type="caution">
    <text evidence="3">The sequence shown here is derived from an EMBL/GenBank/DDBJ whole genome shotgun (WGS) entry which is preliminary data.</text>
</comment>
<proteinExistence type="predicted"/>
<dbReference type="Gene3D" id="2.60.40.420">
    <property type="entry name" value="Cupredoxins - blue copper proteins"/>
    <property type="match status" value="1"/>
</dbReference>
<dbReference type="EMBL" id="BOQT01000010">
    <property type="protein sequence ID" value="GIN21620.1"/>
    <property type="molecule type" value="Genomic_DNA"/>
</dbReference>
<name>A0ABQ4K974_9BACI</name>
<dbReference type="Proteomes" id="UP000680279">
    <property type="component" value="Unassembled WGS sequence"/>
</dbReference>
<evidence type="ECO:0000256" key="1">
    <source>
        <dbReference type="ARBA" id="ARBA00022723"/>
    </source>
</evidence>
<dbReference type="InterPro" id="IPR002355">
    <property type="entry name" value="Cu_oxidase_Cu_BS"/>
</dbReference>
<accession>A0ABQ4K974</accession>
<evidence type="ECO:0000313" key="4">
    <source>
        <dbReference type="Proteomes" id="UP000680279"/>
    </source>
</evidence>
<keyword evidence="1" id="KW-0479">Metal-binding</keyword>
<dbReference type="PROSITE" id="PS00080">
    <property type="entry name" value="MULTICOPPER_OXIDASE2"/>
    <property type="match status" value="1"/>
</dbReference>
<dbReference type="Pfam" id="PF07731">
    <property type="entry name" value="Cu-oxidase_2"/>
    <property type="match status" value="1"/>
</dbReference>
<reference evidence="3 4" key="1">
    <citation type="submission" date="2021-03" db="EMBL/GenBank/DDBJ databases">
        <title>Antimicrobial resistance genes in bacteria isolated from Japanese honey, and their potential for conferring macrolide and lincosamide resistance in the American foulbrood pathogen Paenibacillus larvae.</title>
        <authorList>
            <person name="Okamoto M."/>
            <person name="Kumagai M."/>
            <person name="Kanamori H."/>
            <person name="Takamatsu D."/>
        </authorList>
    </citation>
    <scope>NUCLEOTIDE SEQUENCE [LARGE SCALE GENOMIC DNA]</scope>
    <source>
        <strain evidence="3 4">J1TS3</strain>
    </source>
</reference>
<protein>
    <recommendedName>
        <fullName evidence="2">Plastocyanin-like domain-containing protein</fullName>
    </recommendedName>
</protein>
<sequence length="49" mass="5415">MAFVADNPGMWMDHCHNLPHAAAGMMLHLMYDQVAPSYEMGTKPGNIPD</sequence>
<dbReference type="SUPFAM" id="SSF49503">
    <property type="entry name" value="Cupredoxins"/>
    <property type="match status" value="1"/>
</dbReference>